<comment type="caution">
    <text evidence="1">The sequence shown here is derived from an EMBL/GenBank/DDBJ whole genome shotgun (WGS) entry which is preliminary data.</text>
</comment>
<name>A0A5B7FK32_PORTR</name>
<dbReference type="EMBL" id="VSRR010006680">
    <property type="protein sequence ID" value="MPC45338.1"/>
    <property type="molecule type" value="Genomic_DNA"/>
</dbReference>
<evidence type="ECO:0000313" key="1">
    <source>
        <dbReference type="EMBL" id="MPC45338.1"/>
    </source>
</evidence>
<reference evidence="1 2" key="1">
    <citation type="submission" date="2019-05" db="EMBL/GenBank/DDBJ databases">
        <title>Another draft genome of Portunus trituberculatus and its Hox gene families provides insights of decapod evolution.</title>
        <authorList>
            <person name="Jeong J.-H."/>
            <person name="Song I."/>
            <person name="Kim S."/>
            <person name="Choi T."/>
            <person name="Kim D."/>
            <person name="Ryu S."/>
            <person name="Kim W."/>
        </authorList>
    </citation>
    <scope>NUCLEOTIDE SEQUENCE [LARGE SCALE GENOMIC DNA]</scope>
    <source>
        <tissue evidence="1">Muscle</tissue>
    </source>
</reference>
<sequence length="77" mass="8516">MTYCEGTYVSRLEETSEKRCQIPPLAPGTILPSSSFYKKATGELQGANMGHLNDYPLKGCNTKSMCSLPIREETDLL</sequence>
<gene>
    <name evidence="1" type="ORF">E2C01_039035</name>
</gene>
<evidence type="ECO:0000313" key="2">
    <source>
        <dbReference type="Proteomes" id="UP000324222"/>
    </source>
</evidence>
<dbReference type="Proteomes" id="UP000324222">
    <property type="component" value="Unassembled WGS sequence"/>
</dbReference>
<organism evidence="1 2">
    <name type="scientific">Portunus trituberculatus</name>
    <name type="common">Swimming crab</name>
    <name type="synonym">Neptunus trituberculatus</name>
    <dbReference type="NCBI Taxonomy" id="210409"/>
    <lineage>
        <taxon>Eukaryota</taxon>
        <taxon>Metazoa</taxon>
        <taxon>Ecdysozoa</taxon>
        <taxon>Arthropoda</taxon>
        <taxon>Crustacea</taxon>
        <taxon>Multicrustacea</taxon>
        <taxon>Malacostraca</taxon>
        <taxon>Eumalacostraca</taxon>
        <taxon>Eucarida</taxon>
        <taxon>Decapoda</taxon>
        <taxon>Pleocyemata</taxon>
        <taxon>Brachyura</taxon>
        <taxon>Eubrachyura</taxon>
        <taxon>Portunoidea</taxon>
        <taxon>Portunidae</taxon>
        <taxon>Portuninae</taxon>
        <taxon>Portunus</taxon>
    </lineage>
</organism>
<accession>A0A5B7FK32</accession>
<dbReference type="AlphaFoldDB" id="A0A5B7FK32"/>
<proteinExistence type="predicted"/>
<protein>
    <submittedName>
        <fullName evidence="1">Uncharacterized protein</fullName>
    </submittedName>
</protein>
<keyword evidence="2" id="KW-1185">Reference proteome</keyword>